<reference evidence="1" key="1">
    <citation type="submission" date="2015-03" db="EMBL/GenBank/DDBJ databases">
        <title>Wuchereria bancrofti Genome Sequencing Papua New Guinea Strain.</title>
        <authorList>
            <person name="Small S.T."/>
            <person name="Serre D."/>
            <person name="Zimmerman P.A."/>
        </authorList>
    </citation>
    <scope>NUCLEOTIDE SEQUENCE [LARGE SCALE GENOMIC DNA]</scope>
    <source>
        <strain evidence="1">pt0022</strain>
    </source>
</reference>
<name>A0AAF5PVB7_WUCBA</name>
<dbReference type="WBParaSite" id="mrna-Wban_06413">
    <property type="protein sequence ID" value="mrna-Wban_06413"/>
    <property type="gene ID" value="Wban_06413"/>
</dbReference>
<reference evidence="1" key="2">
    <citation type="journal article" date="2016" name="Mol. Ecol.">
        <title>Population genomics of the filarial nematode parasite Wuchereria bancrofti from mosquitoes.</title>
        <authorList>
            <person name="Small S.T."/>
            <person name="Reimer L.J."/>
            <person name="Tisch D.J."/>
            <person name="King C.L."/>
            <person name="Christensen B.M."/>
            <person name="Siba P.M."/>
            <person name="Kazura J.W."/>
            <person name="Serre D."/>
            <person name="Zimmerman P.A."/>
        </authorList>
    </citation>
    <scope>NUCLEOTIDE SEQUENCE</scope>
    <source>
        <strain evidence="1">pt0022</strain>
    </source>
</reference>
<proteinExistence type="predicted"/>
<sequence length="45" mass="5227">MQSRPGLKGNKIFRVVKVKFLIRWTVIAGRNLIMPSAKSTKDERR</sequence>
<reference evidence="2" key="3">
    <citation type="submission" date="2024-02" db="UniProtKB">
        <authorList>
            <consortium name="WormBaseParasite"/>
        </authorList>
    </citation>
    <scope>IDENTIFICATION</scope>
    <source>
        <strain evidence="2">pt0022</strain>
    </source>
</reference>
<protein>
    <submittedName>
        <fullName evidence="2">Uncharacterized protein</fullName>
    </submittedName>
</protein>
<dbReference type="AlphaFoldDB" id="A0AAF5PVB7"/>
<dbReference type="Proteomes" id="UP000093561">
    <property type="component" value="Unassembled WGS sequence"/>
</dbReference>
<accession>A0AAF5PVB7</accession>
<organism evidence="1 2">
    <name type="scientific">Wuchereria bancrofti</name>
    <dbReference type="NCBI Taxonomy" id="6293"/>
    <lineage>
        <taxon>Eukaryota</taxon>
        <taxon>Metazoa</taxon>
        <taxon>Ecdysozoa</taxon>
        <taxon>Nematoda</taxon>
        <taxon>Chromadorea</taxon>
        <taxon>Rhabditida</taxon>
        <taxon>Spirurina</taxon>
        <taxon>Spiruromorpha</taxon>
        <taxon>Filarioidea</taxon>
        <taxon>Onchocercidae</taxon>
        <taxon>Wuchereria</taxon>
    </lineage>
</organism>
<evidence type="ECO:0000313" key="2">
    <source>
        <dbReference type="WBParaSite" id="mrna-Wban_06413"/>
    </source>
</evidence>
<evidence type="ECO:0000313" key="1">
    <source>
        <dbReference type="Proteomes" id="UP000093561"/>
    </source>
</evidence>